<dbReference type="SUPFAM" id="SSF55729">
    <property type="entry name" value="Acyl-CoA N-acyltransferases (Nat)"/>
    <property type="match status" value="1"/>
</dbReference>
<keyword evidence="7" id="KW-1185">Reference proteome</keyword>
<evidence type="ECO:0000256" key="3">
    <source>
        <dbReference type="SAM" id="MobiDB-lite"/>
    </source>
</evidence>
<evidence type="ECO:0000313" key="7">
    <source>
        <dbReference type="Proteomes" id="UP001153069"/>
    </source>
</evidence>
<keyword evidence="1" id="KW-0808">Transferase</keyword>
<dbReference type="AlphaFoldDB" id="A0A9N8DPX5"/>
<keyword evidence="4" id="KW-0472">Membrane</keyword>
<dbReference type="InterPro" id="IPR050832">
    <property type="entry name" value="Bact_Acetyltransf"/>
</dbReference>
<evidence type="ECO:0000313" key="6">
    <source>
        <dbReference type="EMBL" id="CAB9506499.1"/>
    </source>
</evidence>
<sequence length="265" mass="30052">MGSSRMRDDEKESEDDICIDVYDSDRDGEAVGLLWADGILEMFPPLYAETALHPTVVGGMVALEAVIIPLSSHIVTPRYRHVIMAVLPGLFLGVSCLAFLLVAALKIHIRWSKKTRIETTFGDAPQKSHHQSDTTTTNNNNNKQKKKEIIGQWVLLRKTQALGCVTLYREEDASDDGQGEWRFWISHLTIAPSIRRLGWGDRLASKAEAKAREMGASSIRILVGNVKSKPFWLQRGYKTLYPRWTWLGHESIYMELDLKEKEDQD</sequence>
<evidence type="ECO:0000259" key="5">
    <source>
        <dbReference type="PROSITE" id="PS51186"/>
    </source>
</evidence>
<feature type="domain" description="N-acetyltransferase" evidence="5">
    <location>
        <begin position="107"/>
        <end position="259"/>
    </location>
</feature>
<dbReference type="PANTHER" id="PTHR43877:SF2">
    <property type="entry name" value="AMINOALKYLPHOSPHONATE N-ACETYLTRANSFERASE-RELATED"/>
    <property type="match status" value="1"/>
</dbReference>
<dbReference type="GO" id="GO:0016747">
    <property type="term" value="F:acyltransferase activity, transferring groups other than amino-acyl groups"/>
    <property type="evidence" value="ECO:0007669"/>
    <property type="project" value="InterPro"/>
</dbReference>
<dbReference type="EMBL" id="CAICTM010000268">
    <property type="protein sequence ID" value="CAB9506499.1"/>
    <property type="molecule type" value="Genomic_DNA"/>
</dbReference>
<feature type="region of interest" description="Disordered" evidence="3">
    <location>
        <begin position="122"/>
        <end position="143"/>
    </location>
</feature>
<evidence type="ECO:0000256" key="2">
    <source>
        <dbReference type="ARBA" id="ARBA00023315"/>
    </source>
</evidence>
<reference evidence="6" key="1">
    <citation type="submission" date="2020-06" db="EMBL/GenBank/DDBJ databases">
        <authorList>
            <consortium name="Plant Systems Biology data submission"/>
        </authorList>
    </citation>
    <scope>NUCLEOTIDE SEQUENCE</scope>
    <source>
        <strain evidence="6">D6</strain>
    </source>
</reference>
<dbReference type="Gene3D" id="3.40.630.30">
    <property type="match status" value="1"/>
</dbReference>
<organism evidence="6 7">
    <name type="scientific">Seminavis robusta</name>
    <dbReference type="NCBI Taxonomy" id="568900"/>
    <lineage>
        <taxon>Eukaryota</taxon>
        <taxon>Sar</taxon>
        <taxon>Stramenopiles</taxon>
        <taxon>Ochrophyta</taxon>
        <taxon>Bacillariophyta</taxon>
        <taxon>Bacillariophyceae</taxon>
        <taxon>Bacillariophycidae</taxon>
        <taxon>Naviculales</taxon>
        <taxon>Naviculaceae</taxon>
        <taxon>Seminavis</taxon>
    </lineage>
</organism>
<proteinExistence type="predicted"/>
<evidence type="ECO:0000256" key="4">
    <source>
        <dbReference type="SAM" id="Phobius"/>
    </source>
</evidence>
<dbReference type="InterPro" id="IPR016181">
    <property type="entry name" value="Acyl_CoA_acyltransferase"/>
</dbReference>
<dbReference type="CDD" id="cd04301">
    <property type="entry name" value="NAT_SF"/>
    <property type="match status" value="1"/>
</dbReference>
<gene>
    <name evidence="6" type="ORF">SEMRO_269_G103900.1</name>
</gene>
<dbReference type="InterPro" id="IPR000182">
    <property type="entry name" value="GNAT_dom"/>
</dbReference>
<comment type="caution">
    <text evidence="6">The sequence shown here is derived from an EMBL/GenBank/DDBJ whole genome shotgun (WGS) entry which is preliminary data.</text>
</comment>
<name>A0A9N8DPX5_9STRA</name>
<dbReference type="Proteomes" id="UP001153069">
    <property type="component" value="Unassembled WGS sequence"/>
</dbReference>
<keyword evidence="4" id="KW-0812">Transmembrane</keyword>
<feature type="transmembrane region" description="Helical" evidence="4">
    <location>
        <begin position="82"/>
        <end position="105"/>
    </location>
</feature>
<keyword evidence="2" id="KW-0012">Acyltransferase</keyword>
<protein>
    <recommendedName>
        <fullName evidence="5">N-acetyltransferase domain-containing protein</fullName>
    </recommendedName>
</protein>
<dbReference type="Pfam" id="PF00583">
    <property type="entry name" value="Acetyltransf_1"/>
    <property type="match status" value="1"/>
</dbReference>
<dbReference type="PANTHER" id="PTHR43877">
    <property type="entry name" value="AMINOALKYLPHOSPHONATE N-ACETYLTRANSFERASE-RELATED-RELATED"/>
    <property type="match status" value="1"/>
</dbReference>
<accession>A0A9N8DPX5</accession>
<keyword evidence="4" id="KW-1133">Transmembrane helix</keyword>
<feature type="transmembrane region" description="Helical" evidence="4">
    <location>
        <begin position="51"/>
        <end position="70"/>
    </location>
</feature>
<evidence type="ECO:0000256" key="1">
    <source>
        <dbReference type="ARBA" id="ARBA00022679"/>
    </source>
</evidence>
<dbReference type="PROSITE" id="PS51186">
    <property type="entry name" value="GNAT"/>
    <property type="match status" value="1"/>
</dbReference>